<dbReference type="PANTHER" id="PTHR47966:SF57">
    <property type="entry name" value="PEPTIDASE A1 DOMAIN-CONTAINING PROTEIN"/>
    <property type="match status" value="1"/>
</dbReference>
<feature type="domain" description="Peptidase A1" evidence="4">
    <location>
        <begin position="52"/>
        <end position="413"/>
    </location>
</feature>
<feature type="compositionally biased region" description="Basic and acidic residues" evidence="2">
    <location>
        <begin position="605"/>
        <end position="620"/>
    </location>
</feature>
<evidence type="ECO:0000256" key="1">
    <source>
        <dbReference type="ARBA" id="ARBA00007447"/>
    </source>
</evidence>
<reference evidence="5" key="1">
    <citation type="submission" date="2022-08" db="EMBL/GenBank/DDBJ databases">
        <authorList>
            <consortium name="DOE Joint Genome Institute"/>
            <person name="Min B."/>
            <person name="Riley R."/>
            <person name="Sierra-Patev S."/>
            <person name="Naranjo-Ortiz M."/>
            <person name="Looney B."/>
            <person name="Konkel Z."/>
            <person name="Slot J.C."/>
            <person name="Sakamoto Y."/>
            <person name="Steenwyk J.L."/>
            <person name="Rokas A."/>
            <person name="Carro J."/>
            <person name="Camarero S."/>
            <person name="Ferreira P."/>
            <person name="Molpeceres G."/>
            <person name="Ruiz-Duenas F.J."/>
            <person name="Serrano A."/>
            <person name="Henrissat B."/>
            <person name="Drula E."/>
            <person name="Hughes K.W."/>
            <person name="Mata J.L."/>
            <person name="Ishikawa N.K."/>
            <person name="Vargas-Isla R."/>
            <person name="Ushijima S."/>
            <person name="Smith C.A."/>
            <person name="Ahrendt S."/>
            <person name="Andreopoulos W."/>
            <person name="He G."/>
            <person name="Labutti K."/>
            <person name="Lipzen A."/>
            <person name="Ng V."/>
            <person name="Sandor L."/>
            <person name="Barry K."/>
            <person name="Martinez A.T."/>
            <person name="Xiao Y."/>
            <person name="Gibbons J.G."/>
            <person name="Terashima K."/>
            <person name="Hibbett D.S."/>
            <person name="Grigoriev I.V."/>
        </authorList>
    </citation>
    <scope>NUCLEOTIDE SEQUENCE</scope>
    <source>
        <strain evidence="5">TFB9207</strain>
    </source>
</reference>
<feature type="compositionally biased region" description="Polar residues" evidence="2">
    <location>
        <begin position="709"/>
        <end position="721"/>
    </location>
</feature>
<name>A0AA38UHN8_9AGAR</name>
<feature type="compositionally biased region" description="Basic and acidic residues" evidence="2">
    <location>
        <begin position="665"/>
        <end position="676"/>
    </location>
</feature>
<feature type="transmembrane region" description="Helical" evidence="3">
    <location>
        <begin position="482"/>
        <end position="503"/>
    </location>
</feature>
<dbReference type="CDD" id="cd05471">
    <property type="entry name" value="pepsin_like"/>
    <property type="match status" value="1"/>
</dbReference>
<comment type="caution">
    <text evidence="5">The sequence shown here is derived from an EMBL/GenBank/DDBJ whole genome shotgun (WGS) entry which is preliminary data.</text>
</comment>
<sequence length="844" mass="90010">MPSARVHKGKQRADTPFFQRQWPRDDSDDSGGGNGIVVPLQYVGTSAYDASYTLPVTIGSNHVNVSLQIDTGSSDLWVAAASCSTSSCNNVPSNKRYDPSSSSNSVASGVSFNVTYLEGQALGLIVWDAVDIGGYTIDTQALAAASTVNSEPLSASFSGIIGLALPDNSLISRTIPSSSSSTTDGSQFTSNIFSLSPSSLSPAARFLSLTLERPGSSKIPSLFGIGRHPSQSQVSQIGSGENVQYSTPLASLTSTGISAGNLFWKTAINDITVWVNGQARVVSLQKNFYESTPTAILDTGVPVILSSKDIADAIYGAIGVSPAQDGNYYVSCTTPLNLTITLDNRLPISVHPLDLTTEPPSSQSSSSNCIGIIQAADSYLSSVGVDMILGVPFIRNTYMVMAYQQPNSNGSFPDLRGSNNPQAVTDTAITNQISPMLGLQGLTNATVAMDEFQKVRVMGQSIDGTPTVNSDDKKSLSVGLDVLFGLVGFFGLCFVLFGIRFCIMKRKYRGSGASSDGHGPTPRTFGDASATTGSAPSGGLFAWFRPKKKPSPYIGDSKALGAYELAARSSPTTDSFPSEDALRQMRYQAYMDKQRLTSEYTVSSEHTRVGDADDGHEGEMGWRKKLGDKYVRDASDGRTLTQDADWDPAKELDWNRDTLVGLDSPVHHKDASDAIARETSTSPERRPIVPRRGSSDAAGSRSSRFEPSINLTSHGRGQSLSLPLLQMPETALTVDDNPTTSRSINQDVTDRHSPSHSSSSRDDVVDLTEFGGGMAGVGSARRNERLRSESLDISADVVLPSSIERPQSSYSSYSSRFERGRPARTPTGPRQSTLSSHSSSIILD</sequence>
<accession>A0AA38UHN8</accession>
<feature type="region of interest" description="Disordered" evidence="2">
    <location>
        <begin position="661"/>
        <end position="767"/>
    </location>
</feature>
<dbReference type="EMBL" id="MU806039">
    <property type="protein sequence ID" value="KAJ3841441.1"/>
    <property type="molecule type" value="Genomic_DNA"/>
</dbReference>
<dbReference type="InterPro" id="IPR021109">
    <property type="entry name" value="Peptidase_aspartic_dom_sf"/>
</dbReference>
<proteinExistence type="inferred from homology"/>
<feature type="compositionally biased region" description="Low complexity" evidence="2">
    <location>
        <begin position="691"/>
        <end position="702"/>
    </location>
</feature>
<feature type="compositionally biased region" description="Basic and acidic residues" evidence="2">
    <location>
        <begin position="748"/>
        <end position="764"/>
    </location>
</feature>
<protein>
    <submittedName>
        <fullName evidence="5">Aspartic peptidase domain-containing protein</fullName>
    </submittedName>
</protein>
<dbReference type="AlphaFoldDB" id="A0AA38UHN8"/>
<dbReference type="SUPFAM" id="SSF50630">
    <property type="entry name" value="Acid proteases"/>
    <property type="match status" value="1"/>
</dbReference>
<dbReference type="PANTHER" id="PTHR47966">
    <property type="entry name" value="BETA-SITE APP-CLEAVING ENZYME, ISOFORM A-RELATED"/>
    <property type="match status" value="1"/>
</dbReference>
<feature type="region of interest" description="Disordered" evidence="2">
    <location>
        <begin position="804"/>
        <end position="844"/>
    </location>
</feature>
<dbReference type="InterPro" id="IPR034164">
    <property type="entry name" value="Pepsin-like_dom"/>
</dbReference>
<feature type="compositionally biased region" description="Basic residues" evidence="2">
    <location>
        <begin position="1"/>
        <end position="10"/>
    </location>
</feature>
<evidence type="ECO:0000259" key="4">
    <source>
        <dbReference type="PROSITE" id="PS51767"/>
    </source>
</evidence>
<comment type="similarity">
    <text evidence="1">Belongs to the peptidase A1 family.</text>
</comment>
<feature type="region of interest" description="Disordered" evidence="2">
    <location>
        <begin position="1"/>
        <end position="33"/>
    </location>
</feature>
<keyword evidence="6" id="KW-1185">Reference proteome</keyword>
<keyword evidence="3" id="KW-0812">Transmembrane</keyword>
<dbReference type="PRINTS" id="PR00792">
    <property type="entry name" value="PEPSIN"/>
</dbReference>
<keyword evidence="3" id="KW-1133">Transmembrane helix</keyword>
<dbReference type="InterPro" id="IPR033121">
    <property type="entry name" value="PEPTIDASE_A1"/>
</dbReference>
<feature type="region of interest" description="Disordered" evidence="2">
    <location>
        <begin position="601"/>
        <end position="620"/>
    </location>
</feature>
<feature type="compositionally biased region" description="Low complexity" evidence="2">
    <location>
        <begin position="823"/>
        <end position="844"/>
    </location>
</feature>
<evidence type="ECO:0000256" key="2">
    <source>
        <dbReference type="SAM" id="MobiDB-lite"/>
    </source>
</evidence>
<dbReference type="PROSITE" id="PS51767">
    <property type="entry name" value="PEPTIDASE_A1"/>
    <property type="match status" value="1"/>
</dbReference>
<evidence type="ECO:0000313" key="5">
    <source>
        <dbReference type="EMBL" id="KAJ3841441.1"/>
    </source>
</evidence>
<feature type="compositionally biased region" description="Polar residues" evidence="2">
    <location>
        <begin position="736"/>
        <end position="747"/>
    </location>
</feature>
<dbReference type="GO" id="GO:0004190">
    <property type="term" value="F:aspartic-type endopeptidase activity"/>
    <property type="evidence" value="ECO:0007669"/>
    <property type="project" value="InterPro"/>
</dbReference>
<keyword evidence="3" id="KW-0472">Membrane</keyword>
<organism evidence="5 6">
    <name type="scientific">Lentinula raphanica</name>
    <dbReference type="NCBI Taxonomy" id="153919"/>
    <lineage>
        <taxon>Eukaryota</taxon>
        <taxon>Fungi</taxon>
        <taxon>Dikarya</taxon>
        <taxon>Basidiomycota</taxon>
        <taxon>Agaricomycotina</taxon>
        <taxon>Agaricomycetes</taxon>
        <taxon>Agaricomycetidae</taxon>
        <taxon>Agaricales</taxon>
        <taxon>Marasmiineae</taxon>
        <taxon>Omphalotaceae</taxon>
        <taxon>Lentinula</taxon>
    </lineage>
</organism>
<dbReference type="InterPro" id="IPR001461">
    <property type="entry name" value="Aspartic_peptidase_A1"/>
</dbReference>
<dbReference type="GO" id="GO:0006508">
    <property type="term" value="P:proteolysis"/>
    <property type="evidence" value="ECO:0007669"/>
    <property type="project" value="InterPro"/>
</dbReference>
<evidence type="ECO:0000256" key="3">
    <source>
        <dbReference type="SAM" id="Phobius"/>
    </source>
</evidence>
<feature type="region of interest" description="Disordered" evidence="2">
    <location>
        <begin position="511"/>
        <end position="532"/>
    </location>
</feature>
<dbReference type="Gene3D" id="2.40.70.10">
    <property type="entry name" value="Acid Proteases"/>
    <property type="match status" value="2"/>
</dbReference>
<evidence type="ECO:0000313" key="6">
    <source>
        <dbReference type="Proteomes" id="UP001163846"/>
    </source>
</evidence>
<gene>
    <name evidence="5" type="ORF">F5878DRAFT_12273</name>
</gene>
<dbReference type="Pfam" id="PF00026">
    <property type="entry name" value="Asp"/>
    <property type="match status" value="2"/>
</dbReference>
<dbReference type="Proteomes" id="UP001163846">
    <property type="component" value="Unassembled WGS sequence"/>
</dbReference>